<reference evidence="1 2" key="1">
    <citation type="submission" date="2017-07" db="EMBL/GenBank/DDBJ databases">
        <title>Flavobacterium cyanobacteriorum sp. nov., isolated from cyanobacterial aggregates in a eutrophic lake.</title>
        <authorList>
            <person name="Cai H."/>
        </authorList>
    </citation>
    <scope>NUCLEOTIDE SEQUENCE [LARGE SCALE GENOMIC DNA]</scope>
    <source>
        <strain evidence="1 2">TH021</strain>
    </source>
</reference>
<evidence type="ECO:0000313" key="1">
    <source>
        <dbReference type="EMBL" id="OYQ38068.1"/>
    </source>
</evidence>
<dbReference type="AlphaFoldDB" id="A0A255Z9C6"/>
<sequence>MGVGKSTLKAIIKILNLEQETQRISTGVSSRCPLYLPAAKAGGGEDAASIGARPGRQGLTGLPPVYRQPWQKKNLSSTFFSFSYNVKTTKTK</sequence>
<organism evidence="1 2">
    <name type="scientific">Flavobacterium cyanobacteriorum</name>
    <dbReference type="NCBI Taxonomy" id="2022802"/>
    <lineage>
        <taxon>Bacteria</taxon>
        <taxon>Pseudomonadati</taxon>
        <taxon>Bacteroidota</taxon>
        <taxon>Flavobacteriia</taxon>
        <taxon>Flavobacteriales</taxon>
        <taxon>Flavobacteriaceae</taxon>
        <taxon>Flavobacterium</taxon>
    </lineage>
</organism>
<protein>
    <submittedName>
        <fullName evidence="1">Uncharacterized protein</fullName>
    </submittedName>
</protein>
<evidence type="ECO:0000313" key="2">
    <source>
        <dbReference type="Proteomes" id="UP000216605"/>
    </source>
</evidence>
<keyword evidence="2" id="KW-1185">Reference proteome</keyword>
<accession>A0A255Z9C6</accession>
<name>A0A255Z9C6_9FLAO</name>
<dbReference type="Proteomes" id="UP000216605">
    <property type="component" value="Unassembled WGS sequence"/>
</dbReference>
<comment type="caution">
    <text evidence="1">The sequence shown here is derived from an EMBL/GenBank/DDBJ whole genome shotgun (WGS) entry which is preliminary data.</text>
</comment>
<feature type="non-terminal residue" evidence="1">
    <location>
        <position position="92"/>
    </location>
</feature>
<gene>
    <name evidence="1" type="ORF">CHU92_06725</name>
</gene>
<dbReference type="EMBL" id="NOXV01000239">
    <property type="protein sequence ID" value="OYQ38068.1"/>
    <property type="molecule type" value="Genomic_DNA"/>
</dbReference>
<proteinExistence type="predicted"/>